<dbReference type="RefSeq" id="WP_207688995.1">
    <property type="nucleotide sequence ID" value="NZ_CP061799.1"/>
</dbReference>
<evidence type="ECO:0000256" key="1">
    <source>
        <dbReference type="SAM" id="Phobius"/>
    </source>
</evidence>
<protein>
    <recommendedName>
        <fullName evidence="4">SHOCT domain-containing protein</fullName>
    </recommendedName>
</protein>
<keyword evidence="1" id="KW-0472">Membrane</keyword>
<keyword evidence="3" id="KW-1185">Reference proteome</keyword>
<keyword evidence="1" id="KW-1133">Transmembrane helix</keyword>
<gene>
    <name evidence="2" type="ORF">dnl_55760</name>
</gene>
<organism evidence="2 3">
    <name type="scientific">Desulfonema limicola</name>
    <dbReference type="NCBI Taxonomy" id="45656"/>
    <lineage>
        <taxon>Bacteria</taxon>
        <taxon>Pseudomonadati</taxon>
        <taxon>Thermodesulfobacteriota</taxon>
        <taxon>Desulfobacteria</taxon>
        <taxon>Desulfobacterales</taxon>
        <taxon>Desulfococcaceae</taxon>
        <taxon>Desulfonema</taxon>
    </lineage>
</organism>
<accession>A0A975BDC2</accession>
<reference evidence="2" key="1">
    <citation type="journal article" date="2021" name="Microb. Physiol.">
        <title>Proteogenomic Insights into the Physiology of Marine, Sulfate-Reducing, Filamentous Desulfonema limicola and Desulfonema magnum.</title>
        <authorList>
            <person name="Schnaars V."/>
            <person name="Wohlbrand L."/>
            <person name="Scheve S."/>
            <person name="Hinrichs C."/>
            <person name="Reinhardt R."/>
            <person name="Rabus R."/>
        </authorList>
    </citation>
    <scope>NUCLEOTIDE SEQUENCE</scope>
    <source>
        <strain evidence="2">5ac10</strain>
    </source>
</reference>
<dbReference type="KEGG" id="dli:dnl_55760"/>
<evidence type="ECO:0000313" key="2">
    <source>
        <dbReference type="EMBL" id="QTA83180.1"/>
    </source>
</evidence>
<feature type="transmembrane region" description="Helical" evidence="1">
    <location>
        <begin position="54"/>
        <end position="78"/>
    </location>
</feature>
<dbReference type="Proteomes" id="UP000663720">
    <property type="component" value="Chromosome"/>
</dbReference>
<dbReference type="AlphaFoldDB" id="A0A975BDC2"/>
<keyword evidence="1" id="KW-0812">Transmembrane</keyword>
<feature type="transmembrane region" description="Helical" evidence="1">
    <location>
        <begin position="21"/>
        <end position="48"/>
    </location>
</feature>
<name>A0A975BDC2_9BACT</name>
<evidence type="ECO:0000313" key="3">
    <source>
        <dbReference type="Proteomes" id="UP000663720"/>
    </source>
</evidence>
<dbReference type="EMBL" id="CP061799">
    <property type="protein sequence ID" value="QTA83180.1"/>
    <property type="molecule type" value="Genomic_DNA"/>
</dbReference>
<proteinExistence type="predicted"/>
<evidence type="ECO:0008006" key="4">
    <source>
        <dbReference type="Google" id="ProtNLM"/>
    </source>
</evidence>
<sequence length="181" mass="20693">MKKWFQDKIKSDYMQRQIYMMTNLGLFYIIIIALFAVPLMGTFVVVLIKGVLDFRYLILAGGIIFTALIIFYGARFIIKAFKRFKKNGIDAFQDAQNQGKTGEPVQIGMFNGLITFSYGRNNNDKNLVQNQDTVLLLPDASSKSAAYDAMQKIKELSEMKNQGIISEDEFQLLKQNLIHEI</sequence>